<dbReference type="CDD" id="cd00030">
    <property type="entry name" value="C2"/>
    <property type="match status" value="1"/>
</dbReference>
<feature type="domain" description="C2" evidence="2">
    <location>
        <begin position="7"/>
        <end position="122"/>
    </location>
</feature>
<dbReference type="PROSITE" id="PS50004">
    <property type="entry name" value="C2"/>
    <property type="match status" value="1"/>
</dbReference>
<gene>
    <name evidence="4" type="ORF">AKO1_001005</name>
</gene>
<dbReference type="SUPFAM" id="SSF48350">
    <property type="entry name" value="GTPase activation domain, GAP"/>
    <property type="match status" value="1"/>
</dbReference>
<dbReference type="Pfam" id="PF00168">
    <property type="entry name" value="C2"/>
    <property type="match status" value="1"/>
</dbReference>
<dbReference type="EMBL" id="JAOPGA020001314">
    <property type="protein sequence ID" value="KAL0487178.1"/>
    <property type="molecule type" value="Genomic_DNA"/>
</dbReference>
<dbReference type="Gene3D" id="1.10.506.10">
    <property type="entry name" value="GTPase Activation - p120gap, domain 1"/>
    <property type="match status" value="1"/>
</dbReference>
<dbReference type="SMART" id="SM00323">
    <property type="entry name" value="RasGAP"/>
    <property type="match status" value="1"/>
</dbReference>
<keyword evidence="1" id="KW-0343">GTPase activation</keyword>
<organism evidence="4 5">
    <name type="scientific">Acrasis kona</name>
    <dbReference type="NCBI Taxonomy" id="1008807"/>
    <lineage>
        <taxon>Eukaryota</taxon>
        <taxon>Discoba</taxon>
        <taxon>Heterolobosea</taxon>
        <taxon>Tetramitia</taxon>
        <taxon>Eutetramitia</taxon>
        <taxon>Acrasidae</taxon>
        <taxon>Acrasis</taxon>
    </lineage>
</organism>
<evidence type="ECO:0000313" key="5">
    <source>
        <dbReference type="Proteomes" id="UP001431209"/>
    </source>
</evidence>
<dbReference type="InterPro" id="IPR008936">
    <property type="entry name" value="Rho_GTPase_activation_prot"/>
</dbReference>
<sequence>MHKTLHKITGKSRNKERSVSVDKPIIYVDVLEASDIPITANKVTHVYCLIQYEDTKFITDVKPIVRSVATWNQSFMMSAGSTNGSLKFSVMKNNLVHKDRCKGHVDININSLLHEDVVTKWFVVDTSSSEDKTENNNCDTKLKLKLQYSSSERGKMNQLSEVTTITKYSPLQIFFERRPIRQTCAIFNHSELAPNANELGAFFQIAMDSTKMDVTDIIHFLVEQEVELSCKSNNTLPCKGVTSYLSMFGTMYIKAIFGDIVSEICDADEYLEVDVIRVKQRNPNCTEEEAQEKIKQHMTKILEIMSRLLYNMTSSVDKNLPFEIRDILYFLQVRVVKKFNPNDPALSWDLIRVSVSAFLFLRLLCPSLVTPQLHGLRMAAPPKNAARTLMILSKILLNLCCGTLLPETYMKPANDFITNNLDLIKQYVEKVSSQPMRRVRSKLDLDEVNILWSYHVIHKYLYKNLSTILSDFKSKKYNSSLVFTDQQRKEIEECMEEAYDITDILLGEPIDLSQQKKK</sequence>
<dbReference type="CDD" id="cd04519">
    <property type="entry name" value="RasGAP"/>
    <property type="match status" value="1"/>
</dbReference>
<dbReference type="PROSITE" id="PS50018">
    <property type="entry name" value="RAS_GTPASE_ACTIV_2"/>
    <property type="match status" value="1"/>
</dbReference>
<dbReference type="Proteomes" id="UP001431209">
    <property type="component" value="Unassembled WGS sequence"/>
</dbReference>
<name>A0AAW2ZDX2_9EUKA</name>
<evidence type="ECO:0000256" key="1">
    <source>
        <dbReference type="ARBA" id="ARBA00022468"/>
    </source>
</evidence>
<dbReference type="SUPFAM" id="SSF49562">
    <property type="entry name" value="C2 domain (Calcium/lipid-binding domain, CaLB)"/>
    <property type="match status" value="1"/>
</dbReference>
<dbReference type="PANTHER" id="PTHR10194">
    <property type="entry name" value="RAS GTPASE-ACTIVATING PROTEINS"/>
    <property type="match status" value="1"/>
</dbReference>
<accession>A0AAW2ZDX2</accession>
<dbReference type="InterPro" id="IPR035892">
    <property type="entry name" value="C2_domain_sf"/>
</dbReference>
<protein>
    <submittedName>
        <fullName evidence="4">Ras GTPase-activating protein</fullName>
    </submittedName>
</protein>
<dbReference type="Pfam" id="PF00616">
    <property type="entry name" value="RasGAP"/>
    <property type="match status" value="1"/>
</dbReference>
<dbReference type="AlphaFoldDB" id="A0AAW2ZDX2"/>
<evidence type="ECO:0000259" key="2">
    <source>
        <dbReference type="PROSITE" id="PS50004"/>
    </source>
</evidence>
<evidence type="ECO:0000313" key="4">
    <source>
        <dbReference type="EMBL" id="KAL0487178.1"/>
    </source>
</evidence>
<proteinExistence type="predicted"/>
<dbReference type="InterPro" id="IPR001936">
    <property type="entry name" value="RasGAP_dom"/>
</dbReference>
<evidence type="ECO:0000259" key="3">
    <source>
        <dbReference type="PROSITE" id="PS50018"/>
    </source>
</evidence>
<keyword evidence="5" id="KW-1185">Reference proteome</keyword>
<dbReference type="PANTHER" id="PTHR10194:SF60">
    <property type="entry name" value="RAS GTPASE-ACTIVATING PROTEIN RASKOL"/>
    <property type="match status" value="1"/>
</dbReference>
<reference evidence="4 5" key="1">
    <citation type="submission" date="2024-03" db="EMBL/GenBank/DDBJ databases">
        <title>The Acrasis kona genome and developmental transcriptomes reveal deep origins of eukaryotic multicellular pathways.</title>
        <authorList>
            <person name="Sheikh S."/>
            <person name="Fu C.-J."/>
            <person name="Brown M.W."/>
            <person name="Baldauf S.L."/>
        </authorList>
    </citation>
    <scope>NUCLEOTIDE SEQUENCE [LARGE SCALE GENOMIC DNA]</scope>
    <source>
        <strain evidence="4 5">ATCC MYA-3509</strain>
    </source>
</reference>
<dbReference type="GO" id="GO:0005096">
    <property type="term" value="F:GTPase activator activity"/>
    <property type="evidence" value="ECO:0007669"/>
    <property type="project" value="UniProtKB-KW"/>
</dbReference>
<feature type="domain" description="Ras-GAP" evidence="3">
    <location>
        <begin position="234"/>
        <end position="401"/>
    </location>
</feature>
<dbReference type="InterPro" id="IPR039360">
    <property type="entry name" value="Ras_GTPase"/>
</dbReference>
<dbReference type="Gene3D" id="2.60.40.150">
    <property type="entry name" value="C2 domain"/>
    <property type="match status" value="1"/>
</dbReference>
<comment type="caution">
    <text evidence="4">The sequence shown here is derived from an EMBL/GenBank/DDBJ whole genome shotgun (WGS) entry which is preliminary data.</text>
</comment>
<dbReference type="InterPro" id="IPR000008">
    <property type="entry name" value="C2_dom"/>
</dbReference>